<dbReference type="Proteomes" id="UP001501302">
    <property type="component" value="Unassembled WGS sequence"/>
</dbReference>
<gene>
    <name evidence="5" type="ORF">GCM10023314_19580</name>
</gene>
<name>A0ABP9GKA2_9FLAO</name>
<dbReference type="CDD" id="cd06464">
    <property type="entry name" value="ACD_sHsps-like"/>
    <property type="match status" value="1"/>
</dbReference>
<comment type="similarity">
    <text evidence="2 3">Belongs to the small heat shock protein (HSP20) family.</text>
</comment>
<evidence type="ECO:0000313" key="6">
    <source>
        <dbReference type="Proteomes" id="UP001501302"/>
    </source>
</evidence>
<comment type="caution">
    <text evidence="5">The sequence shown here is derived from an EMBL/GenBank/DDBJ whole genome shotgun (WGS) entry which is preliminary data.</text>
</comment>
<dbReference type="RefSeq" id="WP_345191838.1">
    <property type="nucleotide sequence ID" value="NZ_BAABJJ010000029.1"/>
</dbReference>
<dbReference type="PANTHER" id="PTHR46733:SF4">
    <property type="entry name" value="HEAT SHOCK PROTEIN 21, CHLOROPLASTIC"/>
    <property type="match status" value="1"/>
</dbReference>
<dbReference type="InterPro" id="IPR044587">
    <property type="entry name" value="HSP21-like"/>
</dbReference>
<dbReference type="InterPro" id="IPR008978">
    <property type="entry name" value="HSP20-like_chaperone"/>
</dbReference>
<accession>A0ABP9GKA2</accession>
<dbReference type="Gene3D" id="2.60.40.790">
    <property type="match status" value="1"/>
</dbReference>
<sequence length="145" mass="16832">MSLIKFRNRRPWGNLIAPDFFDTDDFFGTRLWNNGGNEPALNIKETEDAFEVELAAPGYSKKDFEVTIDDGCLNVMAEKSSSKKEKEEDYMRQEFSYNAFQKRLQLPDSVKEENVKAHYKDGILSFNLIKKEEAKKQKPKKIQIA</sequence>
<evidence type="ECO:0000256" key="2">
    <source>
        <dbReference type="PROSITE-ProRule" id="PRU00285"/>
    </source>
</evidence>
<proteinExistence type="inferred from homology"/>
<keyword evidence="1" id="KW-0346">Stress response</keyword>
<keyword evidence="6" id="KW-1185">Reference proteome</keyword>
<feature type="domain" description="SHSP" evidence="4">
    <location>
        <begin position="31"/>
        <end position="145"/>
    </location>
</feature>
<protein>
    <recommendedName>
        <fullName evidence="4">SHSP domain-containing protein</fullName>
    </recommendedName>
</protein>
<dbReference type="InterPro" id="IPR002068">
    <property type="entry name" value="A-crystallin/Hsp20_dom"/>
</dbReference>
<dbReference type="SUPFAM" id="SSF49764">
    <property type="entry name" value="HSP20-like chaperones"/>
    <property type="match status" value="1"/>
</dbReference>
<dbReference type="EMBL" id="BAABJJ010000029">
    <property type="protein sequence ID" value="GAA4946368.1"/>
    <property type="molecule type" value="Genomic_DNA"/>
</dbReference>
<dbReference type="PROSITE" id="PS01031">
    <property type="entry name" value="SHSP"/>
    <property type="match status" value="1"/>
</dbReference>
<dbReference type="PANTHER" id="PTHR46733">
    <property type="entry name" value="26.5 KDA HEAT SHOCK PROTEIN, MITOCHONDRIAL"/>
    <property type="match status" value="1"/>
</dbReference>
<evidence type="ECO:0000313" key="5">
    <source>
        <dbReference type="EMBL" id="GAA4946368.1"/>
    </source>
</evidence>
<organism evidence="5 6">
    <name type="scientific">Algibacter agarivorans</name>
    <dbReference type="NCBI Taxonomy" id="1109741"/>
    <lineage>
        <taxon>Bacteria</taxon>
        <taxon>Pseudomonadati</taxon>
        <taxon>Bacteroidota</taxon>
        <taxon>Flavobacteriia</taxon>
        <taxon>Flavobacteriales</taxon>
        <taxon>Flavobacteriaceae</taxon>
        <taxon>Algibacter</taxon>
    </lineage>
</organism>
<dbReference type="Pfam" id="PF00011">
    <property type="entry name" value="HSP20"/>
    <property type="match status" value="1"/>
</dbReference>
<evidence type="ECO:0000256" key="3">
    <source>
        <dbReference type="RuleBase" id="RU003616"/>
    </source>
</evidence>
<evidence type="ECO:0000259" key="4">
    <source>
        <dbReference type="PROSITE" id="PS01031"/>
    </source>
</evidence>
<evidence type="ECO:0000256" key="1">
    <source>
        <dbReference type="ARBA" id="ARBA00023016"/>
    </source>
</evidence>
<reference evidence="6" key="1">
    <citation type="journal article" date="2019" name="Int. J. Syst. Evol. Microbiol.">
        <title>The Global Catalogue of Microorganisms (GCM) 10K type strain sequencing project: providing services to taxonomists for standard genome sequencing and annotation.</title>
        <authorList>
            <consortium name="The Broad Institute Genomics Platform"/>
            <consortium name="The Broad Institute Genome Sequencing Center for Infectious Disease"/>
            <person name="Wu L."/>
            <person name="Ma J."/>
        </authorList>
    </citation>
    <scope>NUCLEOTIDE SEQUENCE [LARGE SCALE GENOMIC DNA]</scope>
    <source>
        <strain evidence="6">JCM 18285</strain>
    </source>
</reference>